<keyword evidence="4" id="KW-1185">Reference proteome</keyword>
<accession>A0A075LUZ6</accession>
<dbReference type="eggNOG" id="arCOG05832">
    <property type="taxonomic scope" value="Archaea"/>
</dbReference>
<gene>
    <name evidence="3" type="ORF">PAP_07110</name>
</gene>
<feature type="transmembrane region" description="Helical" evidence="1">
    <location>
        <begin position="73"/>
        <end position="91"/>
    </location>
</feature>
<evidence type="ECO:0000313" key="4">
    <source>
        <dbReference type="Proteomes" id="UP000027981"/>
    </source>
</evidence>
<feature type="transmembrane region" description="Helical" evidence="1">
    <location>
        <begin position="129"/>
        <end position="147"/>
    </location>
</feature>
<dbReference type="Pfam" id="PF13559">
    <property type="entry name" value="DUF4129"/>
    <property type="match status" value="1"/>
</dbReference>
<evidence type="ECO:0000259" key="2">
    <source>
        <dbReference type="Pfam" id="PF13559"/>
    </source>
</evidence>
<dbReference type="KEGG" id="ppac:PAP_07110"/>
<keyword evidence="1" id="KW-0812">Transmembrane</keyword>
<keyword evidence="1" id="KW-1133">Transmembrane helix</keyword>
<protein>
    <recommendedName>
        <fullName evidence="2">Protein-glutamine gamma-glutamyltransferase-like C-terminal domain-containing protein</fullName>
    </recommendedName>
</protein>
<dbReference type="InterPro" id="IPR025403">
    <property type="entry name" value="TgpA-like_C"/>
</dbReference>
<dbReference type="RefSeq" id="WP_048165330.1">
    <property type="nucleotide sequence ID" value="NZ_CP006019.1"/>
</dbReference>
<feature type="transmembrane region" description="Helical" evidence="1">
    <location>
        <begin position="34"/>
        <end position="53"/>
    </location>
</feature>
<reference evidence="4" key="1">
    <citation type="submission" date="2013-06" db="EMBL/GenBank/DDBJ databases">
        <title>Complete Genome Sequence of Hyperthermophilic Palaeococcus pacificus DY20341T, Isolated from a Deep-Sea Hydrothermal Sediments.</title>
        <authorList>
            <person name="Zeng X."/>
            <person name="Shao Z."/>
        </authorList>
    </citation>
    <scope>NUCLEOTIDE SEQUENCE [LARGE SCALE GENOMIC DNA]</scope>
    <source>
        <strain evidence="4">DY20341</strain>
    </source>
</reference>
<proteinExistence type="predicted"/>
<evidence type="ECO:0000313" key="3">
    <source>
        <dbReference type="EMBL" id="AIF69812.1"/>
    </source>
</evidence>
<keyword evidence="1" id="KW-0472">Membrane</keyword>
<sequence length="253" mass="29973">MKKLLPFLAFFFLIILLSRSVIEAGTSFFNLDWLHFGMWLFMLSVFSVVIWYILKNGFPISPLRRQKMTKKDYIALILTMLALLVALYKLFFEKPALGTPIEAPRIKYPIIELFNVTSPVEVFYKPLPILIYALPLLVIIAFFVYYMRKSKKKEEIVKFKPELTFETIDGTKEERVIKMYKNIVAGLVRRGYPYQKSWTHWEHEDHLKDIFEDLKDLHTLTAIFEKAKYGRELSEEDVEKAKESYKKLMEYLA</sequence>
<name>A0A075LUZ6_9EURY</name>
<dbReference type="STRING" id="1343739.PAP_07110"/>
<dbReference type="Proteomes" id="UP000027981">
    <property type="component" value="Chromosome"/>
</dbReference>
<reference evidence="3 4" key="2">
    <citation type="journal article" date="2015" name="Genome Announc.">
        <title>Complete Genome Sequence of Hyperthermophilic Piezophilic Archaeon Palaeococcus pacificus DY20341T, Isolated from Deep-Sea Hydrothermal Sediments.</title>
        <authorList>
            <person name="Zeng X."/>
            <person name="Jebbar M."/>
            <person name="Shao Z."/>
        </authorList>
    </citation>
    <scope>NUCLEOTIDE SEQUENCE [LARGE SCALE GENOMIC DNA]</scope>
    <source>
        <strain evidence="3 4">DY20341</strain>
    </source>
</reference>
<organism evidence="3 4">
    <name type="scientific">Palaeococcus pacificus DY20341</name>
    <dbReference type="NCBI Taxonomy" id="1343739"/>
    <lineage>
        <taxon>Archaea</taxon>
        <taxon>Methanobacteriati</taxon>
        <taxon>Methanobacteriota</taxon>
        <taxon>Thermococci</taxon>
        <taxon>Thermococcales</taxon>
        <taxon>Thermococcaceae</taxon>
        <taxon>Palaeococcus</taxon>
    </lineage>
</organism>
<dbReference type="EMBL" id="CP006019">
    <property type="protein sequence ID" value="AIF69812.1"/>
    <property type="molecule type" value="Genomic_DNA"/>
</dbReference>
<evidence type="ECO:0000256" key="1">
    <source>
        <dbReference type="SAM" id="Phobius"/>
    </source>
</evidence>
<dbReference type="GeneID" id="24842534"/>
<dbReference type="HOGENOM" id="CLU_1122675_0_0_2"/>
<feature type="domain" description="Protein-glutamine gamma-glutamyltransferase-like C-terminal" evidence="2">
    <location>
        <begin position="180"/>
        <end position="245"/>
    </location>
</feature>
<dbReference type="AlphaFoldDB" id="A0A075LUZ6"/>